<evidence type="ECO:0000256" key="3">
    <source>
        <dbReference type="ARBA" id="ARBA00022448"/>
    </source>
</evidence>
<keyword evidence="8" id="KW-0626">Porin</keyword>
<evidence type="ECO:0000256" key="1">
    <source>
        <dbReference type="ARBA" id="ARBA00004571"/>
    </source>
</evidence>
<keyword evidence="9" id="KW-0472">Membrane</keyword>
<name>A0A1K0IJI1_CUPNE</name>
<dbReference type="Gene3D" id="2.40.160.10">
    <property type="entry name" value="Porin"/>
    <property type="match status" value="1"/>
</dbReference>
<evidence type="ECO:0000256" key="11">
    <source>
        <dbReference type="SAM" id="SignalP"/>
    </source>
</evidence>
<feature type="domain" description="Porin" evidence="12">
    <location>
        <begin position="7"/>
        <end position="348"/>
    </location>
</feature>
<feature type="chain" id="PRO_5009664828" description="Porin domain-containing protein" evidence="11">
    <location>
        <begin position="21"/>
        <end position="382"/>
    </location>
</feature>
<feature type="signal peptide" evidence="11">
    <location>
        <begin position="1"/>
        <end position="20"/>
    </location>
</feature>
<evidence type="ECO:0000256" key="4">
    <source>
        <dbReference type="ARBA" id="ARBA00022452"/>
    </source>
</evidence>
<dbReference type="InterPro" id="IPR033900">
    <property type="entry name" value="Gram_neg_porin_domain"/>
</dbReference>
<keyword evidence="7" id="KW-0406">Ion transport</keyword>
<evidence type="ECO:0000256" key="10">
    <source>
        <dbReference type="ARBA" id="ARBA00023237"/>
    </source>
</evidence>
<evidence type="ECO:0000313" key="13">
    <source>
        <dbReference type="EMBL" id="SCU79070.1"/>
    </source>
</evidence>
<dbReference type="SUPFAM" id="SSF56935">
    <property type="entry name" value="Porins"/>
    <property type="match status" value="1"/>
</dbReference>
<keyword evidence="4" id="KW-1134">Transmembrane beta strand</keyword>
<evidence type="ECO:0000256" key="8">
    <source>
        <dbReference type="ARBA" id="ARBA00023114"/>
    </source>
</evidence>
<gene>
    <name evidence="13" type="ORF">CNECB9_3880016</name>
</gene>
<dbReference type="AlphaFoldDB" id="A0A1K0IJI1"/>
<keyword evidence="10" id="KW-0998">Cell outer membrane</keyword>
<keyword evidence="5" id="KW-0812">Transmembrane</keyword>
<dbReference type="CDD" id="cd00342">
    <property type="entry name" value="gram_neg_porins"/>
    <property type="match status" value="1"/>
</dbReference>
<reference evidence="13" key="1">
    <citation type="submission" date="2016-09" db="EMBL/GenBank/DDBJ databases">
        <authorList>
            <person name="Capua I."/>
            <person name="De Benedictis P."/>
            <person name="Joannis T."/>
            <person name="Lombin L.H."/>
            <person name="Cattoli G."/>
        </authorList>
    </citation>
    <scope>NUCLEOTIDE SEQUENCE</scope>
    <source>
        <strain evidence="13">B9</strain>
    </source>
</reference>
<dbReference type="GO" id="GO:0015288">
    <property type="term" value="F:porin activity"/>
    <property type="evidence" value="ECO:0007669"/>
    <property type="project" value="UniProtKB-KW"/>
</dbReference>
<sequence length="382" mass="40526">MKKSILALATLAAIAGPAYAQTGVTLYGVIDGSIEYVNRVAASAATPTQGGSRIGMPHVGGLSSSRWGLRGTEDLGSGNKALFVLESGFQWDSGALQSVPLFNRQSYVGLQNQTLGKVTFGRQYTALFDGMVNFAPMRFAATYEPAIWWMGLNFRENNMVKYTGQFGPLQAVGHFSFGTGVAVQNAAIALADGGAGEVPGHFSDNIGYGGSLMYLNGSGLGLSIGADIWRPAAVTGQPGKMSKYGAAALYNTGPFKFTLGYRYNKGEFANGSTLVRDDYWWAGVNYQATPALGLSIAYYYADVKGARATASAAQTNPANLQQVSFLIDYNLSKRTDVYLSVGYAHNGGLSFDGVATAFTFRYPTMAGQKNMVGVTAGVRQVF</sequence>
<dbReference type="RefSeq" id="WP_340527055.1">
    <property type="nucleotide sequence ID" value="NZ_FMSH01000321.1"/>
</dbReference>
<evidence type="ECO:0000256" key="9">
    <source>
        <dbReference type="ARBA" id="ARBA00023136"/>
    </source>
</evidence>
<comment type="subunit">
    <text evidence="2">Homotrimer.</text>
</comment>
<dbReference type="GO" id="GO:0009279">
    <property type="term" value="C:cell outer membrane"/>
    <property type="evidence" value="ECO:0007669"/>
    <property type="project" value="UniProtKB-SubCell"/>
</dbReference>
<evidence type="ECO:0000256" key="7">
    <source>
        <dbReference type="ARBA" id="ARBA00023065"/>
    </source>
</evidence>
<proteinExistence type="predicted"/>
<dbReference type="EMBL" id="FMSH01000321">
    <property type="protein sequence ID" value="SCU79070.1"/>
    <property type="molecule type" value="Genomic_DNA"/>
</dbReference>
<dbReference type="GO" id="GO:0046930">
    <property type="term" value="C:pore complex"/>
    <property type="evidence" value="ECO:0007669"/>
    <property type="project" value="UniProtKB-KW"/>
</dbReference>
<evidence type="ECO:0000256" key="5">
    <source>
        <dbReference type="ARBA" id="ARBA00022692"/>
    </source>
</evidence>
<dbReference type="InterPro" id="IPR023614">
    <property type="entry name" value="Porin_dom_sf"/>
</dbReference>
<evidence type="ECO:0000256" key="6">
    <source>
        <dbReference type="ARBA" id="ARBA00022729"/>
    </source>
</evidence>
<organism evidence="13">
    <name type="scientific">Cupriavidus necator</name>
    <name type="common">Alcaligenes eutrophus</name>
    <name type="synonym">Ralstonia eutropha</name>
    <dbReference type="NCBI Taxonomy" id="106590"/>
    <lineage>
        <taxon>Bacteria</taxon>
        <taxon>Pseudomonadati</taxon>
        <taxon>Pseudomonadota</taxon>
        <taxon>Betaproteobacteria</taxon>
        <taxon>Burkholderiales</taxon>
        <taxon>Burkholderiaceae</taxon>
        <taxon>Cupriavidus</taxon>
    </lineage>
</organism>
<dbReference type="GO" id="GO:0006811">
    <property type="term" value="P:monoatomic ion transport"/>
    <property type="evidence" value="ECO:0007669"/>
    <property type="project" value="UniProtKB-KW"/>
</dbReference>
<evidence type="ECO:0000259" key="12">
    <source>
        <dbReference type="Pfam" id="PF13609"/>
    </source>
</evidence>
<keyword evidence="3" id="KW-0813">Transport</keyword>
<accession>A0A1K0IJI1</accession>
<protein>
    <recommendedName>
        <fullName evidence="12">Porin domain-containing protein</fullName>
    </recommendedName>
</protein>
<dbReference type="PANTHER" id="PTHR34501">
    <property type="entry name" value="PROTEIN YDDL-RELATED"/>
    <property type="match status" value="1"/>
</dbReference>
<dbReference type="Pfam" id="PF13609">
    <property type="entry name" value="Porin_4"/>
    <property type="match status" value="1"/>
</dbReference>
<keyword evidence="6 11" id="KW-0732">Signal</keyword>
<dbReference type="InterPro" id="IPR050298">
    <property type="entry name" value="Gram-neg_bact_OMP"/>
</dbReference>
<evidence type="ECO:0000256" key="2">
    <source>
        <dbReference type="ARBA" id="ARBA00011233"/>
    </source>
</evidence>
<comment type="subcellular location">
    <subcellularLocation>
        <location evidence="1">Cell outer membrane</location>
        <topology evidence="1">Multi-pass membrane protein</topology>
    </subcellularLocation>
</comment>
<dbReference type="PANTHER" id="PTHR34501:SF9">
    <property type="entry name" value="MAJOR OUTER MEMBRANE PROTEIN P.IA"/>
    <property type="match status" value="1"/>
</dbReference>